<dbReference type="PANTHER" id="PTHR10894">
    <property type="entry name" value="NUCLEOLAR PROTEIN 5 NUCLEOLAR PROTEIN NOP5 NOP58"/>
    <property type="match status" value="1"/>
</dbReference>
<reference evidence="1" key="1">
    <citation type="journal article" date="2014" name="Science">
        <title>Structural and functional partitioning of bread wheat chromosome 3B.</title>
        <authorList>
            <person name="Choulet F."/>
            <person name="Alberti A."/>
            <person name="Theil S."/>
            <person name="Glover N."/>
            <person name="Barbe V."/>
            <person name="Daron J."/>
            <person name="Pingault L."/>
            <person name="Sourdille P."/>
            <person name="Couloux A."/>
            <person name="Paux E."/>
            <person name="Leroy P."/>
            <person name="Mangenot S."/>
            <person name="Guilhot N."/>
            <person name="Le Gouis J."/>
            <person name="Balfourier F."/>
            <person name="Alaux M."/>
            <person name="Jamilloux V."/>
            <person name="Poulain J."/>
            <person name="Durand C."/>
            <person name="Bellec A."/>
            <person name="Gaspin C."/>
            <person name="Safar J."/>
            <person name="Dolezel J."/>
            <person name="Rogers J."/>
            <person name="Vandepoele K."/>
            <person name="Aury J.M."/>
            <person name="Mayer K."/>
            <person name="Berges H."/>
            <person name="Quesneville H."/>
            <person name="Wincker P."/>
            <person name="Feuillet C."/>
        </authorList>
    </citation>
    <scope>NUCLEOTIDE SEQUENCE [LARGE SCALE GENOMIC DNA]</scope>
</reference>
<accession>A0A7G2II66</accession>
<sequence length="245" mass="28011">MSTGLSLKLIVWEEQVIYAKKGNHRKDKKDIWVDFSEGDIAKSVVWLKEFKHIENTSSAIDPATGVDEDLAMMIRKYIVPGQQLAVGKLEYKSIIEDKLEISCLYDDAVMELMWGLKNSIQYLVPSEKLELTKDDRLRMSKGMKVVLEYFDLKVEPEMVNEYIIETAGAVYSCDHCVNKNAKSLRAAGEHLKKISNIDSQNWCLIKLATALKIICYPGEELPGIPLEVNYTNILQNFFWLVSVHF</sequence>
<name>A0A7G2II66_WHEAT</name>
<evidence type="ECO:0000313" key="1">
    <source>
        <dbReference type="EMBL" id="CDJ26690.1"/>
    </source>
</evidence>
<dbReference type="GO" id="GO:0030515">
    <property type="term" value="F:snoRNA binding"/>
    <property type="evidence" value="ECO:0007669"/>
    <property type="project" value="InterPro"/>
</dbReference>
<dbReference type="AlphaFoldDB" id="A0A7G2II66"/>
<dbReference type="EMBL" id="CBUC010001443">
    <property type="protein sequence ID" value="CDJ26690.1"/>
    <property type="molecule type" value="Genomic_DNA"/>
</dbReference>
<organism evidence="1">
    <name type="scientific">Triticum aestivum</name>
    <name type="common">Wheat</name>
    <dbReference type="NCBI Taxonomy" id="4565"/>
    <lineage>
        <taxon>Eukaryota</taxon>
        <taxon>Viridiplantae</taxon>
        <taxon>Streptophyta</taxon>
        <taxon>Embryophyta</taxon>
        <taxon>Tracheophyta</taxon>
        <taxon>Spermatophyta</taxon>
        <taxon>Magnoliopsida</taxon>
        <taxon>Liliopsida</taxon>
        <taxon>Poales</taxon>
        <taxon>Poaceae</taxon>
        <taxon>BOP clade</taxon>
        <taxon>Pooideae</taxon>
        <taxon>Triticodae</taxon>
        <taxon>Triticeae</taxon>
        <taxon>Triticinae</taxon>
        <taxon>Triticum</taxon>
    </lineage>
</organism>
<dbReference type="GO" id="GO:0031428">
    <property type="term" value="C:box C/D methylation guide snoRNP complex"/>
    <property type="evidence" value="ECO:0007669"/>
    <property type="project" value="InterPro"/>
</dbReference>
<proteinExistence type="predicted"/>
<dbReference type="InterPro" id="IPR045056">
    <property type="entry name" value="Nop56/Nop58"/>
</dbReference>
<gene>
    <name evidence="1" type="ORF">TRAES_3BF278500020CFD_c1</name>
</gene>
<dbReference type="GO" id="GO:0032040">
    <property type="term" value="C:small-subunit processome"/>
    <property type="evidence" value="ECO:0007669"/>
    <property type="project" value="InterPro"/>
</dbReference>
<protein>
    <submittedName>
        <fullName evidence="1">(bread wheat) hypothetical protein</fullName>
    </submittedName>
</protein>
<comment type="caution">
    <text evidence="1">The sequence shown here is derived from an EMBL/GenBank/DDBJ whole genome shotgun (WGS) entry which is preliminary data.</text>
</comment>
<dbReference type="PANTHER" id="PTHR10894:SF24">
    <property type="entry name" value="OS02G0511800 PROTEIN"/>
    <property type="match status" value="1"/>
</dbReference>